<dbReference type="InterPro" id="IPR051453">
    <property type="entry name" value="MBL_Glyoxalase_II"/>
</dbReference>
<comment type="caution">
    <text evidence="6">The sequence shown here is derived from an EMBL/GenBank/DDBJ whole genome shotgun (WGS) entry which is preliminary data.</text>
</comment>
<protein>
    <submittedName>
        <fullName evidence="6">MBL fold metallo-hydrolase</fullName>
    </submittedName>
</protein>
<dbReference type="Proteomes" id="UP001205603">
    <property type="component" value="Unassembled WGS sequence"/>
</dbReference>
<dbReference type="PANTHER" id="PTHR46233:SF3">
    <property type="entry name" value="HYDROXYACYLGLUTATHIONE HYDROLASE GLOC"/>
    <property type="match status" value="1"/>
</dbReference>
<evidence type="ECO:0000313" key="6">
    <source>
        <dbReference type="EMBL" id="MCP9611078.1"/>
    </source>
</evidence>
<evidence type="ECO:0000313" key="7">
    <source>
        <dbReference type="Proteomes" id="UP001205603"/>
    </source>
</evidence>
<name>A0ABT1MHE7_9BACT</name>
<dbReference type="EMBL" id="JANDHW010000002">
    <property type="protein sequence ID" value="MCP9611078.1"/>
    <property type="molecule type" value="Genomic_DNA"/>
</dbReference>
<dbReference type="SMART" id="SM00849">
    <property type="entry name" value="Lactamase_B"/>
    <property type="match status" value="1"/>
</dbReference>
<keyword evidence="4" id="KW-0862">Zinc</keyword>
<organism evidence="6 7">
    <name type="scientific">Coprobacter tertius</name>
    <dbReference type="NCBI Taxonomy" id="2944915"/>
    <lineage>
        <taxon>Bacteria</taxon>
        <taxon>Pseudomonadati</taxon>
        <taxon>Bacteroidota</taxon>
        <taxon>Bacteroidia</taxon>
        <taxon>Bacteroidales</taxon>
        <taxon>Barnesiellaceae</taxon>
        <taxon>Coprobacter</taxon>
    </lineage>
</organism>
<keyword evidence="3" id="KW-0378">Hydrolase</keyword>
<evidence type="ECO:0000256" key="1">
    <source>
        <dbReference type="ARBA" id="ARBA00001947"/>
    </source>
</evidence>
<accession>A0ABT1MHE7</accession>
<dbReference type="PANTHER" id="PTHR46233">
    <property type="entry name" value="HYDROXYACYLGLUTATHIONE HYDROLASE GLOC"/>
    <property type="match status" value="1"/>
</dbReference>
<evidence type="ECO:0000256" key="3">
    <source>
        <dbReference type="ARBA" id="ARBA00022801"/>
    </source>
</evidence>
<keyword evidence="2" id="KW-0479">Metal-binding</keyword>
<sequence>MKIKKFEFNPFPVNTYIVWDEDTHECIVIDAGCYYPKEKETLSEYIRDNALTVKHLLATHLHLDHNFGNTFASHEFGIPLEADKADEFLLAGMREQAAMFGMELPDSPVSIGRYIKNKDTFTFGKHTLHAISVPGHSPGSLVFYEPDERVAFAGDVLFRGSIGRTDLPGGSYVQLVNGIKQKLLVLPDDTIIYPGHGPKTTIGYEKENNPYF</sequence>
<reference evidence="6 7" key="1">
    <citation type="submission" date="2022-07" db="EMBL/GenBank/DDBJ databases">
        <title>Fecal culturing of patients with breast cancer.</title>
        <authorList>
            <person name="Teng N.M.Y."/>
            <person name="Kiu R."/>
            <person name="Evans R."/>
            <person name="Baker D.J."/>
            <person name="Zenner C."/>
            <person name="Robinson S.D."/>
            <person name="Hall L.J."/>
        </authorList>
    </citation>
    <scope>NUCLEOTIDE SEQUENCE [LARGE SCALE GENOMIC DNA]</scope>
    <source>
        <strain evidence="6 7">LH1063</strain>
    </source>
</reference>
<dbReference type="SUPFAM" id="SSF56281">
    <property type="entry name" value="Metallo-hydrolase/oxidoreductase"/>
    <property type="match status" value="1"/>
</dbReference>
<evidence type="ECO:0000256" key="2">
    <source>
        <dbReference type="ARBA" id="ARBA00022723"/>
    </source>
</evidence>
<dbReference type="Gene3D" id="3.60.15.10">
    <property type="entry name" value="Ribonuclease Z/Hydroxyacylglutathione hydrolase-like"/>
    <property type="match status" value="1"/>
</dbReference>
<evidence type="ECO:0000256" key="4">
    <source>
        <dbReference type="ARBA" id="ARBA00022833"/>
    </source>
</evidence>
<keyword evidence="7" id="KW-1185">Reference proteome</keyword>
<comment type="cofactor">
    <cofactor evidence="1">
        <name>Zn(2+)</name>
        <dbReference type="ChEBI" id="CHEBI:29105"/>
    </cofactor>
</comment>
<feature type="domain" description="Metallo-beta-lactamase" evidence="5">
    <location>
        <begin position="12"/>
        <end position="196"/>
    </location>
</feature>
<dbReference type="InterPro" id="IPR001279">
    <property type="entry name" value="Metallo-B-lactamas"/>
</dbReference>
<dbReference type="InterPro" id="IPR036866">
    <property type="entry name" value="RibonucZ/Hydroxyglut_hydro"/>
</dbReference>
<proteinExistence type="predicted"/>
<dbReference type="CDD" id="cd06262">
    <property type="entry name" value="metallo-hydrolase-like_MBL-fold"/>
    <property type="match status" value="1"/>
</dbReference>
<gene>
    <name evidence="6" type="ORF">NMU02_03100</name>
</gene>
<dbReference type="RefSeq" id="WP_255025729.1">
    <property type="nucleotide sequence ID" value="NZ_JANDHW010000002.1"/>
</dbReference>
<dbReference type="Pfam" id="PF00753">
    <property type="entry name" value="Lactamase_B"/>
    <property type="match status" value="1"/>
</dbReference>
<evidence type="ECO:0000259" key="5">
    <source>
        <dbReference type="SMART" id="SM00849"/>
    </source>
</evidence>